<comment type="caution">
    <text evidence="3">The sequence shown here is derived from an EMBL/GenBank/DDBJ whole genome shotgun (WGS) entry which is preliminary data.</text>
</comment>
<sequence length="232" mass="25131">MSNGPCRRRPSPTRYREAGADPAPYREPLMKEVRRRTLLSLPLALAATTALPAQALRYEDQDFPDTLSLGGASLLLNGAGKRQVAIYPLYLAALYLPQKSATPDAIYAQAGPKRLEIRITIPLVKDVSTQEFVKAINKGVGRNCTEAEKAAVAERVKAFNEAITAVGRVKKGDLLRIDYLPAQGGTLLTVNGKGWGKPVEGQDFFTAFLKVFLGDKPSDERLRAGLLGQPAA</sequence>
<dbReference type="InterPro" id="IPR016087">
    <property type="entry name" value="Chalcone_isomerase"/>
</dbReference>
<feature type="region of interest" description="Disordered" evidence="1">
    <location>
        <begin position="1"/>
        <end position="23"/>
    </location>
</feature>
<dbReference type="Pfam" id="PF16036">
    <property type="entry name" value="Chalcone_3"/>
    <property type="match status" value="1"/>
</dbReference>
<dbReference type="InterPro" id="IPR036298">
    <property type="entry name" value="Chalcone_isomerase_sf"/>
</dbReference>
<dbReference type="SUPFAM" id="SSF54626">
    <property type="entry name" value="Chalcone isomerase"/>
    <property type="match status" value="1"/>
</dbReference>
<protein>
    <recommendedName>
        <fullName evidence="2">Chalcone isomerase domain-containing protein</fullName>
    </recommendedName>
</protein>
<proteinExistence type="predicted"/>
<accession>A0A2W5D9M3</accession>
<name>A0A2W5D9M3_9BURK</name>
<gene>
    <name evidence="3" type="ORF">DI603_19100</name>
</gene>
<dbReference type="EMBL" id="QFOD01000022">
    <property type="protein sequence ID" value="PZP28491.1"/>
    <property type="molecule type" value="Genomic_DNA"/>
</dbReference>
<feature type="compositionally biased region" description="Basic residues" evidence="1">
    <location>
        <begin position="1"/>
        <end position="11"/>
    </location>
</feature>
<dbReference type="Gene3D" id="3.50.70.10">
    <property type="match status" value="1"/>
</dbReference>
<dbReference type="AlphaFoldDB" id="A0A2W5D9M3"/>
<evidence type="ECO:0000313" key="4">
    <source>
        <dbReference type="Proteomes" id="UP000249633"/>
    </source>
</evidence>
<evidence type="ECO:0000259" key="2">
    <source>
        <dbReference type="Pfam" id="PF16036"/>
    </source>
</evidence>
<dbReference type="Proteomes" id="UP000249633">
    <property type="component" value="Unassembled WGS sequence"/>
</dbReference>
<reference evidence="3 4" key="1">
    <citation type="submission" date="2017-08" db="EMBL/GenBank/DDBJ databases">
        <title>Infants hospitalized years apart are colonized by the same room-sourced microbial strains.</title>
        <authorList>
            <person name="Brooks B."/>
            <person name="Olm M.R."/>
            <person name="Firek B.A."/>
            <person name="Baker R."/>
            <person name="Thomas B.C."/>
            <person name="Morowitz M.J."/>
            <person name="Banfield J.F."/>
        </authorList>
    </citation>
    <scope>NUCLEOTIDE SEQUENCE [LARGE SCALE GENOMIC DNA]</scope>
    <source>
        <strain evidence="3">S2_012_000_R2_81</strain>
    </source>
</reference>
<organism evidence="3 4">
    <name type="scientific">Roseateles depolymerans</name>
    <dbReference type="NCBI Taxonomy" id="76731"/>
    <lineage>
        <taxon>Bacteria</taxon>
        <taxon>Pseudomonadati</taxon>
        <taxon>Pseudomonadota</taxon>
        <taxon>Betaproteobacteria</taxon>
        <taxon>Burkholderiales</taxon>
        <taxon>Sphaerotilaceae</taxon>
        <taxon>Roseateles</taxon>
    </lineage>
</organism>
<evidence type="ECO:0000256" key="1">
    <source>
        <dbReference type="SAM" id="MobiDB-lite"/>
    </source>
</evidence>
<dbReference type="GO" id="GO:0016872">
    <property type="term" value="F:intramolecular lyase activity"/>
    <property type="evidence" value="ECO:0007669"/>
    <property type="project" value="InterPro"/>
</dbReference>
<feature type="domain" description="Chalcone isomerase" evidence="2">
    <location>
        <begin position="58"/>
        <end position="228"/>
    </location>
</feature>
<dbReference type="InterPro" id="IPR016088">
    <property type="entry name" value="Chalcone_isomerase_3-sand"/>
</dbReference>
<evidence type="ECO:0000313" key="3">
    <source>
        <dbReference type="EMBL" id="PZP28491.1"/>
    </source>
</evidence>